<organism evidence="1 3">
    <name type="scientific">Bacillus clarus</name>
    <dbReference type="NCBI Taxonomy" id="2338372"/>
    <lineage>
        <taxon>Bacteria</taxon>
        <taxon>Bacillati</taxon>
        <taxon>Bacillota</taxon>
        <taxon>Bacilli</taxon>
        <taxon>Bacillales</taxon>
        <taxon>Bacillaceae</taxon>
        <taxon>Bacillus</taxon>
        <taxon>Bacillus cereus group</taxon>
    </lineage>
</organism>
<dbReference type="AlphaFoldDB" id="A0A090YTQ1"/>
<name>A0A090YTQ1_9BACI</name>
<accession>A0A090YTQ1</accession>
<proteinExistence type="predicted"/>
<keyword evidence="4" id="KW-1185">Reference proteome</keyword>
<evidence type="ECO:0000313" key="3">
    <source>
        <dbReference type="Proteomes" id="UP000029389"/>
    </source>
</evidence>
<dbReference type="Proteomes" id="UP000029389">
    <property type="component" value="Unassembled WGS sequence"/>
</dbReference>
<protein>
    <recommendedName>
        <fullName evidence="5">Group-specific protein</fullName>
    </recommendedName>
</protein>
<dbReference type="PATRIC" id="fig|1405.8.peg.2003"/>
<dbReference type="EMBL" id="JMQC01000008">
    <property type="protein sequence ID" value="KFN01353.1"/>
    <property type="molecule type" value="Genomic_DNA"/>
</dbReference>
<evidence type="ECO:0000313" key="1">
    <source>
        <dbReference type="EMBL" id="KFN01353.1"/>
    </source>
</evidence>
<reference evidence="2 4" key="2">
    <citation type="submission" date="2018-08" db="EMBL/GenBank/DDBJ databases">
        <title>Bacillus clarus sp. nov. strain PS00077A.</title>
        <authorList>
            <person name="Mendez Acevedo M."/>
            <person name="Carroll L."/>
            <person name="Mukherjee M."/>
            <person name="Wiedmann M."/>
            <person name="Kovac J."/>
        </authorList>
    </citation>
    <scope>NUCLEOTIDE SEQUENCE [LARGE SCALE GENOMIC DNA]</scope>
    <source>
        <strain evidence="2 4">PS00077A</strain>
    </source>
</reference>
<reference evidence="1 3" key="1">
    <citation type="submission" date="2014-04" db="EMBL/GenBank/DDBJ databases">
        <authorList>
            <person name="Bishop-Lilly K.A."/>
            <person name="Broomall S.M."/>
            <person name="Chain P.S."/>
            <person name="Chertkov O."/>
            <person name="Coyne S.R."/>
            <person name="Daligault H.E."/>
            <person name="Davenport K.W."/>
            <person name="Erkkila T."/>
            <person name="Frey K.G."/>
            <person name="Gibbons H.S."/>
            <person name="Gu W."/>
            <person name="Jaissle J."/>
            <person name="Johnson S.L."/>
            <person name="Koroleva G.I."/>
            <person name="Ladner J.T."/>
            <person name="Lo C.-C."/>
            <person name="Minogue T.D."/>
            <person name="Munk C."/>
            <person name="Palacios G.F."/>
            <person name="Redden C.L."/>
            <person name="Rosenzweig C.N."/>
            <person name="Scholz M.B."/>
            <person name="Teshima H."/>
            <person name="Xu Y."/>
        </authorList>
    </citation>
    <scope>NUCLEOTIDE SEQUENCE [LARGE SCALE GENOMIC DNA]</scope>
    <source>
        <strain evidence="1 3">BHP</strain>
    </source>
</reference>
<dbReference type="EMBL" id="QVOD01000003">
    <property type="protein sequence ID" value="RFT68167.1"/>
    <property type="molecule type" value="Genomic_DNA"/>
</dbReference>
<evidence type="ECO:0000313" key="4">
    <source>
        <dbReference type="Proteomes" id="UP000264294"/>
    </source>
</evidence>
<gene>
    <name evidence="2" type="ORF">D0U04_04675</name>
    <name evidence="1" type="ORF">DJ93_1806</name>
</gene>
<evidence type="ECO:0000313" key="2">
    <source>
        <dbReference type="EMBL" id="RFT68167.1"/>
    </source>
</evidence>
<dbReference type="RefSeq" id="WP_042980506.1">
    <property type="nucleotide sequence ID" value="NZ_JMQC01000008.1"/>
</dbReference>
<dbReference type="Proteomes" id="UP000264294">
    <property type="component" value="Unassembled WGS sequence"/>
</dbReference>
<comment type="caution">
    <text evidence="1">The sequence shown here is derived from an EMBL/GenBank/DDBJ whole genome shotgun (WGS) entry which is preliminary data.</text>
</comment>
<sequence length="74" mass="8308">MKTILAIAGLIWVMSHGVPIFEGEQIRSALNKQFNDYRIIDRKDNVVTVRVKDCFHAVTVANGAVTNDTKMCDK</sequence>
<evidence type="ECO:0008006" key="5">
    <source>
        <dbReference type="Google" id="ProtNLM"/>
    </source>
</evidence>